<reference evidence="2" key="1">
    <citation type="submission" date="2021-04" db="EMBL/GenBank/DDBJ databases">
        <authorList>
            <person name="Tunstrom K."/>
        </authorList>
    </citation>
    <scope>NUCLEOTIDE SEQUENCE</scope>
</reference>
<feature type="compositionally biased region" description="Basic and acidic residues" evidence="1">
    <location>
        <begin position="57"/>
        <end position="73"/>
    </location>
</feature>
<organism evidence="2 3">
    <name type="scientific">Parnassius apollo</name>
    <name type="common">Apollo butterfly</name>
    <name type="synonym">Papilio apollo</name>
    <dbReference type="NCBI Taxonomy" id="110799"/>
    <lineage>
        <taxon>Eukaryota</taxon>
        <taxon>Metazoa</taxon>
        <taxon>Ecdysozoa</taxon>
        <taxon>Arthropoda</taxon>
        <taxon>Hexapoda</taxon>
        <taxon>Insecta</taxon>
        <taxon>Pterygota</taxon>
        <taxon>Neoptera</taxon>
        <taxon>Endopterygota</taxon>
        <taxon>Lepidoptera</taxon>
        <taxon>Glossata</taxon>
        <taxon>Ditrysia</taxon>
        <taxon>Papilionoidea</taxon>
        <taxon>Papilionidae</taxon>
        <taxon>Parnassiinae</taxon>
        <taxon>Parnassini</taxon>
        <taxon>Parnassius</taxon>
        <taxon>Parnassius</taxon>
    </lineage>
</organism>
<evidence type="ECO:0000256" key="1">
    <source>
        <dbReference type="SAM" id="MobiDB-lite"/>
    </source>
</evidence>
<dbReference type="AlphaFoldDB" id="A0A8S3XKD5"/>
<protein>
    <submittedName>
        <fullName evidence="2">(apollo) hypothetical protein</fullName>
    </submittedName>
</protein>
<accession>A0A8S3XKD5</accession>
<name>A0A8S3XKD5_PARAO</name>
<proteinExistence type="predicted"/>
<feature type="region of interest" description="Disordered" evidence="1">
    <location>
        <begin position="57"/>
        <end position="78"/>
    </location>
</feature>
<gene>
    <name evidence="2" type="ORF">PAPOLLO_LOCUS18818</name>
</gene>
<evidence type="ECO:0000313" key="3">
    <source>
        <dbReference type="Proteomes" id="UP000691718"/>
    </source>
</evidence>
<evidence type="ECO:0000313" key="2">
    <source>
        <dbReference type="EMBL" id="CAG5027402.1"/>
    </source>
</evidence>
<dbReference type="Proteomes" id="UP000691718">
    <property type="component" value="Unassembled WGS sequence"/>
</dbReference>
<keyword evidence="3" id="KW-1185">Reference proteome</keyword>
<sequence>MFHPWRDLAVLKSGQNTCTEAFNFLKDQIKDGLDYGEMQTEFLNNIEKAFEKNEEKVAEIERDRQGDDHKDNGLENPLDFLPVETVNAMKDFRNVKDLVSENELEQMIEGLNVDQKRIFDKICKTLLDESKKL</sequence>
<dbReference type="EMBL" id="CAJQZP010001188">
    <property type="protein sequence ID" value="CAG5027402.1"/>
    <property type="molecule type" value="Genomic_DNA"/>
</dbReference>
<comment type="caution">
    <text evidence="2">The sequence shown here is derived from an EMBL/GenBank/DDBJ whole genome shotgun (WGS) entry which is preliminary data.</text>
</comment>
<dbReference type="OrthoDB" id="7443723at2759"/>